<accession>A0ABS5U5K7</accession>
<dbReference type="PANTHER" id="PTHR34301">
    <property type="entry name" value="DNA-BINDING PROTEIN-RELATED"/>
    <property type="match status" value="1"/>
</dbReference>
<dbReference type="RefSeq" id="WP_214296646.1">
    <property type="nucleotide sequence ID" value="NZ_JAHDYS010000003.1"/>
</dbReference>
<evidence type="ECO:0008006" key="3">
    <source>
        <dbReference type="Google" id="ProtNLM"/>
    </source>
</evidence>
<sequence>MENITGSAVVAGNYLDTRKFLVDELRKLVLRHSVVVEAPRRFGKTSVIKEFVRQEHEKGDESRFQILFLELEGVETLDQFCLKLYQQLITLYDVKRYGEWLKTVLSSSWNAVASRVPSIGLPEFELELREITRDFDFTTWKERLSPLIAGSNRLGKDVVIVFDEFPDMLQNFAGGAEPLGFVKATDVLTAWLRSIRQEYQDSAQCHFVFCGSVNLRKTLEEAGLGKRMNDTETLRVPPMLIDEARALLQGLATSYNIMLEPAALEFMVAKTANGPPYYGQVLIKAVRDSRRCEIYFQLLQGIYDNMLRNGDHDLNHFDSRLNTYIPSQQELESTRAILRTLCNDDWHERELYDVVIADSRLAYATYQKVVDRLIYEGYLKRDVDSAGKLSFLSPLLRDWWACKAGVR</sequence>
<dbReference type="SUPFAM" id="SSF52540">
    <property type="entry name" value="P-loop containing nucleoside triphosphate hydrolases"/>
    <property type="match status" value="1"/>
</dbReference>
<dbReference type="Gene3D" id="3.40.50.300">
    <property type="entry name" value="P-loop containing nucleotide triphosphate hydrolases"/>
    <property type="match status" value="1"/>
</dbReference>
<dbReference type="Proteomes" id="UP000784128">
    <property type="component" value="Unassembled WGS sequence"/>
</dbReference>
<dbReference type="PANTHER" id="PTHR34301:SF8">
    <property type="entry name" value="ATPASE DOMAIN-CONTAINING PROTEIN"/>
    <property type="match status" value="1"/>
</dbReference>
<dbReference type="EMBL" id="JAHDYS010000003">
    <property type="protein sequence ID" value="MBT1070932.1"/>
    <property type="molecule type" value="Genomic_DNA"/>
</dbReference>
<proteinExistence type="predicted"/>
<reference evidence="1 2" key="1">
    <citation type="submission" date="2021-05" db="EMBL/GenBank/DDBJ databases">
        <title>The draft genome of Geobacter chapellei DSM 13688.</title>
        <authorList>
            <person name="Xu Z."/>
            <person name="Masuda Y."/>
            <person name="Itoh H."/>
            <person name="Senoo K."/>
        </authorList>
    </citation>
    <scope>NUCLEOTIDE SEQUENCE [LARGE SCALE GENOMIC DNA]</scope>
    <source>
        <strain evidence="1 2">DSM 13688</strain>
    </source>
</reference>
<keyword evidence="2" id="KW-1185">Reference proteome</keyword>
<evidence type="ECO:0000313" key="2">
    <source>
        <dbReference type="Proteomes" id="UP000784128"/>
    </source>
</evidence>
<dbReference type="InterPro" id="IPR027417">
    <property type="entry name" value="P-loop_NTPase"/>
</dbReference>
<gene>
    <name evidence="1" type="ORF">KJB30_03985</name>
</gene>
<comment type="caution">
    <text evidence="1">The sequence shown here is derived from an EMBL/GenBank/DDBJ whole genome shotgun (WGS) entry which is preliminary data.</text>
</comment>
<organism evidence="1 2">
    <name type="scientific">Pelotalea chapellei</name>
    <dbReference type="NCBI Taxonomy" id="44671"/>
    <lineage>
        <taxon>Bacteria</taxon>
        <taxon>Pseudomonadati</taxon>
        <taxon>Thermodesulfobacteriota</taxon>
        <taxon>Desulfuromonadia</taxon>
        <taxon>Geobacterales</taxon>
        <taxon>Geobacteraceae</taxon>
        <taxon>Pelotalea</taxon>
    </lineage>
</organism>
<protein>
    <recommendedName>
        <fullName evidence="3">ATPase domain-containing protein</fullName>
    </recommendedName>
</protein>
<name>A0ABS5U5K7_9BACT</name>
<evidence type="ECO:0000313" key="1">
    <source>
        <dbReference type="EMBL" id="MBT1070932.1"/>
    </source>
</evidence>